<evidence type="ECO:0000313" key="6">
    <source>
        <dbReference type="Proteomes" id="UP000306918"/>
    </source>
</evidence>
<dbReference type="GO" id="GO:0016787">
    <property type="term" value="F:hydrolase activity"/>
    <property type="evidence" value="ECO:0007669"/>
    <property type="project" value="UniProtKB-UniRule"/>
</dbReference>
<keyword evidence="2" id="KW-0378">Hydrolase</keyword>
<dbReference type="OrthoDB" id="1488362at2"/>
<feature type="transmembrane region" description="Helical" evidence="3">
    <location>
        <begin position="12"/>
        <end position="36"/>
    </location>
</feature>
<accession>A0A4S8HQ84</accession>
<evidence type="ECO:0000256" key="3">
    <source>
        <dbReference type="SAM" id="Phobius"/>
    </source>
</evidence>
<sequence>MSATNTPDSNTFHIGLCMAGAASAGAYTAGVMDYLLEALQEWQKRKLANWPDTPQHKVVISVMGGASAGGMTALITAASLNNTYIPVSKPTSDVLDEHPENSLYHSWVDMTNVDMMPLLLQTNDIGKNNIMSLLNSSFIDQIAARALKPNKDTWKQMPDFIDPDLKIFTTLTNLQGFKYNISFSGNTGLNNKYYMSIHNDYACFTMKQTTEVKDGWMPLDFKNNLNLDIARNAAMATGAFPIGLLSRELNRKSAHVNGMLFCRDITCRFPVPEPDCDTLNIDGGVINNEPFEKVRTVLNSKTGQGNEAEYEDPNLFKGTVLMIDPFPSQEADDCKKPDRNLINVIRLSLGAILNQVRVKPADLTNAMNENKSGQFLITPTRRRPNLEGKMEDVAGDSAIACGALSGFSGFMNKEFRVHDYFLGRFNCEMFLRNYFTVPPSALEQNDIFKKGYSNINKEQFKAANGNYQIIPIFSPLPTGVYFPIPNFSSGSDWPVIPESKIDAFQPQVKKRVQSILMNAITANGLNKFLLWIGAKVVLNRMLTNSALKAIKDALTGHELLKR</sequence>
<reference evidence="5 6" key="1">
    <citation type="submission" date="2019-04" db="EMBL/GenBank/DDBJ databases">
        <title>Niastella caeni sp. nov., isolated from activated sludge.</title>
        <authorList>
            <person name="Sheng M."/>
        </authorList>
    </citation>
    <scope>NUCLEOTIDE SEQUENCE [LARGE SCALE GENOMIC DNA]</scope>
    <source>
        <strain evidence="5 6">HX-2-15</strain>
    </source>
</reference>
<dbReference type="RefSeq" id="WP_136579323.1">
    <property type="nucleotide sequence ID" value="NZ_STFF01000006.1"/>
</dbReference>
<dbReference type="EMBL" id="STFF01000006">
    <property type="protein sequence ID" value="THU36084.1"/>
    <property type="molecule type" value="Genomic_DNA"/>
</dbReference>
<keyword evidence="6" id="KW-1185">Reference proteome</keyword>
<keyword evidence="3" id="KW-0472">Membrane</keyword>
<protein>
    <submittedName>
        <fullName evidence="5">Patatin-like phospholipase family protein</fullName>
    </submittedName>
</protein>
<feature type="active site" description="Proton acceptor" evidence="2">
    <location>
        <position position="282"/>
    </location>
</feature>
<dbReference type="PROSITE" id="PS51635">
    <property type="entry name" value="PNPLA"/>
    <property type="match status" value="1"/>
</dbReference>
<feature type="short sequence motif" description="DGA/G" evidence="2">
    <location>
        <begin position="282"/>
        <end position="284"/>
    </location>
</feature>
<evidence type="ECO:0000256" key="1">
    <source>
        <dbReference type="ARBA" id="ARBA00023098"/>
    </source>
</evidence>
<keyword evidence="2" id="KW-0442">Lipid degradation</keyword>
<proteinExistence type="predicted"/>
<dbReference type="InterPro" id="IPR016035">
    <property type="entry name" value="Acyl_Trfase/lysoPLipase"/>
</dbReference>
<dbReference type="Gene3D" id="3.40.1090.10">
    <property type="entry name" value="Cytosolic phospholipase A2 catalytic domain"/>
    <property type="match status" value="1"/>
</dbReference>
<keyword evidence="3" id="KW-0812">Transmembrane</keyword>
<comment type="caution">
    <text evidence="2">Lacks conserved residue(s) required for the propagation of feature annotation.</text>
</comment>
<evidence type="ECO:0000259" key="4">
    <source>
        <dbReference type="PROSITE" id="PS51635"/>
    </source>
</evidence>
<feature type="domain" description="PNPLA" evidence="4">
    <location>
        <begin position="16"/>
        <end position="295"/>
    </location>
</feature>
<evidence type="ECO:0000256" key="2">
    <source>
        <dbReference type="PROSITE-ProRule" id="PRU01161"/>
    </source>
</evidence>
<evidence type="ECO:0000313" key="5">
    <source>
        <dbReference type="EMBL" id="THU36084.1"/>
    </source>
</evidence>
<feature type="transmembrane region" description="Helical" evidence="3">
    <location>
        <begin position="57"/>
        <end position="80"/>
    </location>
</feature>
<dbReference type="Proteomes" id="UP000306918">
    <property type="component" value="Unassembled WGS sequence"/>
</dbReference>
<feature type="short sequence motif" description="GXSXG" evidence="2">
    <location>
        <begin position="65"/>
        <end position="69"/>
    </location>
</feature>
<comment type="caution">
    <text evidence="5">The sequence shown here is derived from an EMBL/GenBank/DDBJ whole genome shotgun (WGS) entry which is preliminary data.</text>
</comment>
<feature type="active site" description="Nucleophile" evidence="2">
    <location>
        <position position="67"/>
    </location>
</feature>
<organism evidence="5 6">
    <name type="scientific">Niastella caeni</name>
    <dbReference type="NCBI Taxonomy" id="2569763"/>
    <lineage>
        <taxon>Bacteria</taxon>
        <taxon>Pseudomonadati</taxon>
        <taxon>Bacteroidota</taxon>
        <taxon>Chitinophagia</taxon>
        <taxon>Chitinophagales</taxon>
        <taxon>Chitinophagaceae</taxon>
        <taxon>Niastella</taxon>
    </lineage>
</organism>
<dbReference type="AlphaFoldDB" id="A0A4S8HQ84"/>
<dbReference type="SUPFAM" id="SSF52151">
    <property type="entry name" value="FabD/lysophospholipase-like"/>
    <property type="match status" value="1"/>
</dbReference>
<dbReference type="Pfam" id="PF01734">
    <property type="entry name" value="Patatin"/>
    <property type="match status" value="1"/>
</dbReference>
<keyword evidence="3" id="KW-1133">Transmembrane helix</keyword>
<gene>
    <name evidence="5" type="ORF">FAM09_22120</name>
</gene>
<name>A0A4S8HQ84_9BACT</name>
<dbReference type="InterPro" id="IPR002641">
    <property type="entry name" value="PNPLA_dom"/>
</dbReference>
<dbReference type="GO" id="GO:0016042">
    <property type="term" value="P:lipid catabolic process"/>
    <property type="evidence" value="ECO:0007669"/>
    <property type="project" value="UniProtKB-UniRule"/>
</dbReference>
<keyword evidence="1 2" id="KW-0443">Lipid metabolism</keyword>